<accession>A0A382QVK1</accession>
<evidence type="ECO:0000313" key="1">
    <source>
        <dbReference type="EMBL" id="SVC89519.1"/>
    </source>
</evidence>
<name>A0A382QVK1_9ZZZZ</name>
<proteinExistence type="predicted"/>
<feature type="non-terminal residue" evidence="1">
    <location>
        <position position="1"/>
    </location>
</feature>
<dbReference type="AlphaFoldDB" id="A0A382QVK1"/>
<dbReference type="EMBL" id="UINC01117231">
    <property type="protein sequence ID" value="SVC89519.1"/>
    <property type="molecule type" value="Genomic_DNA"/>
</dbReference>
<organism evidence="1">
    <name type="scientific">marine metagenome</name>
    <dbReference type="NCBI Taxonomy" id="408172"/>
    <lineage>
        <taxon>unclassified sequences</taxon>
        <taxon>metagenomes</taxon>
        <taxon>ecological metagenomes</taxon>
    </lineage>
</organism>
<sequence length="51" mass="5437">DPHAVHLLADSIKDRSSLKNVVPLTVDIEPACPNQAVKNLPHDAGQNKQAA</sequence>
<gene>
    <name evidence="1" type="ORF">METZ01_LOCUS342373</name>
</gene>
<reference evidence="1" key="1">
    <citation type="submission" date="2018-05" db="EMBL/GenBank/DDBJ databases">
        <authorList>
            <person name="Lanie J.A."/>
            <person name="Ng W.-L."/>
            <person name="Kazmierczak K.M."/>
            <person name="Andrzejewski T.M."/>
            <person name="Davidsen T.M."/>
            <person name="Wayne K.J."/>
            <person name="Tettelin H."/>
            <person name="Glass J.I."/>
            <person name="Rusch D."/>
            <person name="Podicherti R."/>
            <person name="Tsui H.-C.T."/>
            <person name="Winkler M.E."/>
        </authorList>
    </citation>
    <scope>NUCLEOTIDE SEQUENCE</scope>
</reference>
<protein>
    <submittedName>
        <fullName evidence="1">Uncharacterized protein</fullName>
    </submittedName>
</protein>